<feature type="region of interest" description="Disordered" evidence="4">
    <location>
        <begin position="32"/>
        <end position="66"/>
    </location>
</feature>
<dbReference type="Proteomes" id="UP000538566">
    <property type="component" value="Unassembled WGS sequence"/>
</dbReference>
<keyword evidence="7" id="KW-1185">Reference proteome</keyword>
<gene>
    <name evidence="6" type="ORF">GGR37_000788</name>
</gene>
<sequence>MIRTRLPLRLAALAGAMLLAAPLHAQSLDYESVDGDAPSDKADAPNKSKGRGLTSRGAGGGPRTTIRPYIEATQNVLWELSPGDEVLTYSTIAAGVDVNLDGRRTQGAVSVRYERRISQSDRLRDGDTLSGLARVKHDLIPRTLSVEAGALAARTRVEGSGASTLNPLAANDAVSQVYSIYAGPAVSTHVGDVALAGSYMLGYTKVQQKDAVQLAPGQPLTDIFDDSVSQSAQLSAGIAPGTVLPVGITASGSYYQEDVTNLDQRVRDMRAGVQVTYPVTMELALVGAVGYENVEVSSRDAVRDANGVPVLGSNGRYVTDKSRPRELAYDTEGFTWDAGVMWRPSRRTALSAFVGRRYDSTTYYGSFSYNPNARSSLTVAVYDNVSGFGGQVNRALRDLPTDFQVNRDPFNGQISGCAIGSESGGCVNNALSSVASSVFRARGVNATYAHRIGRMQAGIGAGYIRRKYIAREDSVLGAANGIVDESFYVDAGLNGPIDRRSSFAVSAYAAWFQSGASSLGDVTTVGANAAYFRNLTDRLVATAAVGLDSVNRKVIEDQVVASGLVGLRYSF</sequence>
<comment type="caution">
    <text evidence="6">The sequence shown here is derived from an EMBL/GenBank/DDBJ whole genome shotgun (WGS) entry which is preliminary data.</text>
</comment>
<evidence type="ECO:0008006" key="8">
    <source>
        <dbReference type="Google" id="ProtNLM"/>
    </source>
</evidence>
<feature type="signal peptide" evidence="5">
    <location>
        <begin position="1"/>
        <end position="25"/>
    </location>
</feature>
<evidence type="ECO:0000256" key="2">
    <source>
        <dbReference type="ARBA" id="ARBA00023136"/>
    </source>
</evidence>
<keyword evidence="3" id="KW-0998">Cell outer membrane</keyword>
<evidence type="ECO:0000256" key="4">
    <source>
        <dbReference type="SAM" id="MobiDB-lite"/>
    </source>
</evidence>
<proteinExistence type="predicted"/>
<evidence type="ECO:0000256" key="5">
    <source>
        <dbReference type="SAM" id="SignalP"/>
    </source>
</evidence>
<dbReference type="AlphaFoldDB" id="A0A7W7EST8"/>
<dbReference type="InterPro" id="IPR036942">
    <property type="entry name" value="Beta-barrel_TonB_sf"/>
</dbReference>
<dbReference type="GO" id="GO:0009279">
    <property type="term" value="C:cell outer membrane"/>
    <property type="evidence" value="ECO:0007669"/>
    <property type="project" value="UniProtKB-SubCell"/>
</dbReference>
<protein>
    <recommendedName>
        <fullName evidence="8">Preprotein translocase subunit YajC</fullName>
    </recommendedName>
</protein>
<accession>A0A7W7EST8</accession>
<keyword evidence="5" id="KW-0732">Signal</keyword>
<organism evidence="6 7">
    <name type="scientific">Novosphingobium taihuense</name>
    <dbReference type="NCBI Taxonomy" id="260085"/>
    <lineage>
        <taxon>Bacteria</taxon>
        <taxon>Pseudomonadati</taxon>
        <taxon>Pseudomonadota</taxon>
        <taxon>Alphaproteobacteria</taxon>
        <taxon>Sphingomonadales</taxon>
        <taxon>Sphingomonadaceae</taxon>
        <taxon>Novosphingobium</taxon>
    </lineage>
</organism>
<evidence type="ECO:0000256" key="1">
    <source>
        <dbReference type="ARBA" id="ARBA00004442"/>
    </source>
</evidence>
<evidence type="ECO:0000313" key="7">
    <source>
        <dbReference type="Proteomes" id="UP000538566"/>
    </source>
</evidence>
<feature type="chain" id="PRO_5030932041" description="Preprotein translocase subunit YajC" evidence="5">
    <location>
        <begin position="26"/>
        <end position="571"/>
    </location>
</feature>
<reference evidence="6 7" key="1">
    <citation type="submission" date="2020-08" db="EMBL/GenBank/DDBJ databases">
        <title>Genomic Encyclopedia of Type Strains, Phase IV (KMG-IV): sequencing the most valuable type-strain genomes for metagenomic binning, comparative biology and taxonomic classification.</title>
        <authorList>
            <person name="Goeker M."/>
        </authorList>
    </citation>
    <scope>NUCLEOTIDE SEQUENCE [LARGE SCALE GENOMIC DNA]</scope>
    <source>
        <strain evidence="6 7">DSM 17507</strain>
    </source>
</reference>
<dbReference type="EMBL" id="JACHOA010000001">
    <property type="protein sequence ID" value="MBB4612542.1"/>
    <property type="molecule type" value="Genomic_DNA"/>
</dbReference>
<dbReference type="Gene3D" id="2.40.170.20">
    <property type="entry name" value="TonB-dependent receptor, beta-barrel domain"/>
    <property type="match status" value="1"/>
</dbReference>
<name>A0A7W7EST8_9SPHN</name>
<comment type="subcellular location">
    <subcellularLocation>
        <location evidence="1">Cell outer membrane</location>
    </subcellularLocation>
</comment>
<dbReference type="RefSeq" id="WP_144901409.1">
    <property type="nucleotide sequence ID" value="NZ_JACHOA010000001.1"/>
</dbReference>
<evidence type="ECO:0000313" key="6">
    <source>
        <dbReference type="EMBL" id="MBB4612542.1"/>
    </source>
</evidence>
<keyword evidence="2" id="KW-0472">Membrane</keyword>
<evidence type="ECO:0000256" key="3">
    <source>
        <dbReference type="ARBA" id="ARBA00023237"/>
    </source>
</evidence>
<dbReference type="SUPFAM" id="SSF56935">
    <property type="entry name" value="Porins"/>
    <property type="match status" value="1"/>
</dbReference>
<dbReference type="OrthoDB" id="7416805at2"/>